<dbReference type="SUPFAM" id="SSF51246">
    <property type="entry name" value="Rudiment single hybrid motif"/>
    <property type="match status" value="1"/>
</dbReference>
<organism evidence="11 12">
    <name type="scientific">Ascidiaceihabitans donghaensis</name>
    <dbReference type="NCBI Taxonomy" id="1510460"/>
    <lineage>
        <taxon>Bacteria</taxon>
        <taxon>Pseudomonadati</taxon>
        <taxon>Pseudomonadota</taxon>
        <taxon>Alphaproteobacteria</taxon>
        <taxon>Rhodobacterales</taxon>
        <taxon>Paracoccaceae</taxon>
        <taxon>Ascidiaceihabitans</taxon>
    </lineage>
</organism>
<dbReference type="InterPro" id="IPR001882">
    <property type="entry name" value="Biotin_BS"/>
</dbReference>
<dbReference type="SUPFAM" id="SSF51230">
    <property type="entry name" value="Single hybrid motif"/>
    <property type="match status" value="1"/>
</dbReference>
<evidence type="ECO:0000256" key="7">
    <source>
        <dbReference type="PROSITE-ProRule" id="PRU00409"/>
    </source>
</evidence>
<dbReference type="PANTHER" id="PTHR18866:SF33">
    <property type="entry name" value="METHYLCROTONOYL-COA CARBOXYLASE SUBUNIT ALPHA, MITOCHONDRIAL-RELATED"/>
    <property type="match status" value="1"/>
</dbReference>
<sequence>MFNKILIANRGEIACRVMETAQSMGVACVAVYSEADAASKHVQMADVAVHIGGNAPAQSYLRGDVIIQAALDTGAQAIHPGYGFLSENPDFVDAVEAAGLTFIGPSADAIRAMGLKDAAKALMVEAGVPVVPGYHGADQDDALLASEADKIGYPVLIKAVAGGGGKGMRLVDAPSAFADALQSARSEASTAFGNSDVLVEKFVSKPRHIEVQVFGDGTQAVHLFERDCSLQRRHQKVIEEAPAPDMTEQMRDAMGQAATRAAEAIGYKGAGTVEFIVDGSDGLKADGFFFMEMNTRLQVEHPVTEAITGVDLVEWQLRVASGEALPKTQSELTIHGHAFEARLYAEDVPAGFLPATGTLTHLQFPATARADSGVRSGDTISPFYDPMIAKVIVHGPTRSVALARLSAALNATQVGGTVTNLSFLGALAAHDGFAAGDVDTGLIARDLDALTAVAPVTPSHWACAGMCALGLGGTHTETGFALWDPLRQSVDIGHGDAILRLQVEVTSPRSQIWHIDGTRVEATHVGGRWMLDGQPAPKAVLAQGVVTVFADYGIPFDVIDPLNRDAGAVGDGNLVVAPMPGLVKLVAAKPGQSVQAGDRLAVLEAMKMEHSLLAARDGVVAEVLAAEGDQVEAGAPLVRLEADTETQA</sequence>
<evidence type="ECO:0000256" key="1">
    <source>
        <dbReference type="ARBA" id="ARBA00001953"/>
    </source>
</evidence>
<keyword evidence="6" id="KW-0092">Biotin</keyword>
<keyword evidence="3 7" id="KW-0547">Nucleotide-binding</keyword>
<keyword evidence="4 7" id="KW-0067">ATP-binding</keyword>
<reference evidence="11 12" key="1">
    <citation type="submission" date="2018-03" db="EMBL/GenBank/DDBJ databases">
        <authorList>
            <person name="Keele B.F."/>
        </authorList>
    </citation>
    <scope>NUCLEOTIDE SEQUENCE [LARGE SCALE GENOMIC DNA]</scope>
    <source>
        <strain evidence="11 12">CECT 8599</strain>
    </source>
</reference>
<evidence type="ECO:0000256" key="3">
    <source>
        <dbReference type="ARBA" id="ARBA00022741"/>
    </source>
</evidence>
<evidence type="ECO:0000256" key="6">
    <source>
        <dbReference type="ARBA" id="ARBA00023267"/>
    </source>
</evidence>
<dbReference type="InterPro" id="IPR000089">
    <property type="entry name" value="Biotin_lipoyl"/>
</dbReference>
<dbReference type="InterPro" id="IPR005479">
    <property type="entry name" value="CPAse_ATP-bd"/>
</dbReference>
<name>A0A2R8BFG6_9RHOB</name>
<evidence type="ECO:0000256" key="5">
    <source>
        <dbReference type="ARBA" id="ARBA00022946"/>
    </source>
</evidence>
<dbReference type="Proteomes" id="UP000244880">
    <property type="component" value="Unassembled WGS sequence"/>
</dbReference>
<dbReference type="GO" id="GO:0005524">
    <property type="term" value="F:ATP binding"/>
    <property type="evidence" value="ECO:0007669"/>
    <property type="project" value="UniProtKB-UniRule"/>
</dbReference>
<dbReference type="SUPFAM" id="SSF56059">
    <property type="entry name" value="Glutathione synthetase ATP-binding domain-like"/>
    <property type="match status" value="1"/>
</dbReference>
<dbReference type="CDD" id="cd06850">
    <property type="entry name" value="biotinyl_domain"/>
    <property type="match status" value="1"/>
</dbReference>
<dbReference type="FunFam" id="2.40.50.100:FF:000003">
    <property type="entry name" value="Acetyl-CoA carboxylase biotin carboxyl carrier protein"/>
    <property type="match status" value="1"/>
</dbReference>
<accession>A0A2R8BFG6</accession>
<dbReference type="OrthoDB" id="9763189at2"/>
<dbReference type="InterPro" id="IPR005482">
    <property type="entry name" value="Biotin_COase_C"/>
</dbReference>
<evidence type="ECO:0000259" key="9">
    <source>
        <dbReference type="PROSITE" id="PS50975"/>
    </source>
</evidence>
<dbReference type="AlphaFoldDB" id="A0A2R8BFG6"/>
<evidence type="ECO:0000256" key="2">
    <source>
        <dbReference type="ARBA" id="ARBA00022598"/>
    </source>
</evidence>
<dbReference type="PROSITE" id="PS00867">
    <property type="entry name" value="CPSASE_2"/>
    <property type="match status" value="1"/>
</dbReference>
<dbReference type="RefSeq" id="WP_108828796.1">
    <property type="nucleotide sequence ID" value="NZ_OMOR01000001.1"/>
</dbReference>
<dbReference type="FunFam" id="3.30.1490.20:FF:000003">
    <property type="entry name" value="acetyl-CoA carboxylase isoform X1"/>
    <property type="match status" value="1"/>
</dbReference>
<dbReference type="PANTHER" id="PTHR18866">
    <property type="entry name" value="CARBOXYLASE:PYRUVATE/ACETYL-COA/PROPIONYL-COA CARBOXYLASE"/>
    <property type="match status" value="1"/>
</dbReference>
<dbReference type="SMART" id="SM00878">
    <property type="entry name" value="Biotin_carb_C"/>
    <property type="match status" value="1"/>
</dbReference>
<dbReference type="FunFam" id="3.30.470.20:FF:000028">
    <property type="entry name" value="Methylcrotonoyl-CoA carboxylase subunit alpha, mitochondrial"/>
    <property type="match status" value="1"/>
</dbReference>
<protein>
    <submittedName>
        <fullName evidence="11">Acetyl-/propionyl-coenzyme A carboxylase alpha chain</fullName>
    </submittedName>
</protein>
<feature type="domain" description="Lipoyl-binding" evidence="8">
    <location>
        <begin position="566"/>
        <end position="641"/>
    </location>
</feature>
<feature type="domain" description="Biotin carboxylation" evidence="10">
    <location>
        <begin position="1"/>
        <end position="448"/>
    </location>
</feature>
<dbReference type="SUPFAM" id="SSF52440">
    <property type="entry name" value="PreATP-grasp domain"/>
    <property type="match status" value="1"/>
</dbReference>
<dbReference type="GO" id="GO:0016874">
    <property type="term" value="F:ligase activity"/>
    <property type="evidence" value="ECO:0007669"/>
    <property type="project" value="UniProtKB-KW"/>
</dbReference>
<evidence type="ECO:0000313" key="11">
    <source>
        <dbReference type="EMBL" id="SPH21748.1"/>
    </source>
</evidence>
<dbReference type="Pfam" id="PF02785">
    <property type="entry name" value="Biotin_carb_C"/>
    <property type="match status" value="1"/>
</dbReference>
<dbReference type="InterPro" id="IPR011053">
    <property type="entry name" value="Single_hybrid_motif"/>
</dbReference>
<dbReference type="InterPro" id="IPR050856">
    <property type="entry name" value="Biotin_carboxylase_complex"/>
</dbReference>
<dbReference type="FunFam" id="3.40.50.20:FF:000010">
    <property type="entry name" value="Propionyl-CoA carboxylase subunit alpha"/>
    <property type="match status" value="1"/>
</dbReference>
<keyword evidence="5" id="KW-0809">Transit peptide</keyword>
<evidence type="ECO:0000256" key="4">
    <source>
        <dbReference type="ARBA" id="ARBA00022840"/>
    </source>
</evidence>
<dbReference type="Gene3D" id="2.40.50.100">
    <property type="match status" value="1"/>
</dbReference>
<keyword evidence="2" id="KW-0436">Ligase</keyword>
<dbReference type="InterPro" id="IPR011764">
    <property type="entry name" value="Biotin_carboxylation_dom"/>
</dbReference>
<keyword evidence="12" id="KW-1185">Reference proteome</keyword>
<feature type="domain" description="ATP-grasp" evidence="9">
    <location>
        <begin position="120"/>
        <end position="321"/>
    </location>
</feature>
<dbReference type="Pfam" id="PF00364">
    <property type="entry name" value="Biotin_lipoyl"/>
    <property type="match status" value="1"/>
</dbReference>
<dbReference type="GO" id="GO:0046872">
    <property type="term" value="F:metal ion binding"/>
    <property type="evidence" value="ECO:0007669"/>
    <property type="project" value="InterPro"/>
</dbReference>
<dbReference type="InterPro" id="IPR011054">
    <property type="entry name" value="Rudment_hybrid_motif"/>
</dbReference>
<dbReference type="EMBL" id="OMOR01000001">
    <property type="protein sequence ID" value="SPH21748.1"/>
    <property type="molecule type" value="Genomic_DNA"/>
</dbReference>
<dbReference type="Gene3D" id="3.30.470.20">
    <property type="entry name" value="ATP-grasp fold, B domain"/>
    <property type="match status" value="1"/>
</dbReference>
<comment type="cofactor">
    <cofactor evidence="1">
        <name>biotin</name>
        <dbReference type="ChEBI" id="CHEBI:57586"/>
    </cofactor>
</comment>
<dbReference type="PROSITE" id="PS50968">
    <property type="entry name" value="BIOTINYL_LIPOYL"/>
    <property type="match status" value="1"/>
</dbReference>
<dbReference type="InterPro" id="IPR016185">
    <property type="entry name" value="PreATP-grasp_dom_sf"/>
</dbReference>
<proteinExistence type="predicted"/>
<dbReference type="Pfam" id="PF00289">
    <property type="entry name" value="Biotin_carb_N"/>
    <property type="match status" value="1"/>
</dbReference>
<evidence type="ECO:0000259" key="8">
    <source>
        <dbReference type="PROSITE" id="PS50968"/>
    </source>
</evidence>
<dbReference type="Pfam" id="PF02786">
    <property type="entry name" value="CPSase_L_D2"/>
    <property type="match status" value="1"/>
</dbReference>
<dbReference type="PROSITE" id="PS50979">
    <property type="entry name" value="BC"/>
    <property type="match status" value="1"/>
</dbReference>
<dbReference type="PROSITE" id="PS00188">
    <property type="entry name" value="BIOTIN"/>
    <property type="match status" value="1"/>
</dbReference>
<dbReference type="InterPro" id="IPR011761">
    <property type="entry name" value="ATP-grasp"/>
</dbReference>
<dbReference type="InterPro" id="IPR005481">
    <property type="entry name" value="BC-like_N"/>
</dbReference>
<evidence type="ECO:0000259" key="10">
    <source>
        <dbReference type="PROSITE" id="PS50979"/>
    </source>
</evidence>
<dbReference type="PROSITE" id="PS50975">
    <property type="entry name" value="ATP_GRASP"/>
    <property type="match status" value="1"/>
</dbReference>
<gene>
    <name evidence="11" type="primary">accA1</name>
    <name evidence="11" type="ORF">ASD8599_02499</name>
</gene>
<evidence type="ECO:0000313" key="12">
    <source>
        <dbReference type="Proteomes" id="UP000244880"/>
    </source>
</evidence>